<reference evidence="10" key="1">
    <citation type="journal article" date="2014" name="Int. J. Syst. Evol. Microbiol.">
        <title>Complete genome sequence of Corynebacterium casei LMG S-19264T (=DSM 44701T), isolated from a smear-ripened cheese.</title>
        <authorList>
            <consortium name="US DOE Joint Genome Institute (JGI-PGF)"/>
            <person name="Walter F."/>
            <person name="Albersmeier A."/>
            <person name="Kalinowski J."/>
            <person name="Ruckert C."/>
        </authorList>
    </citation>
    <scope>NUCLEOTIDE SEQUENCE</scope>
    <source>
        <strain evidence="10">JCM 12289</strain>
    </source>
</reference>
<evidence type="ECO:0000313" key="11">
    <source>
        <dbReference type="EMBL" id="UOO93999.1"/>
    </source>
</evidence>
<evidence type="ECO:0000256" key="8">
    <source>
        <dbReference type="SAM" id="MobiDB-lite"/>
    </source>
</evidence>
<name>A0AAV3SHB2_HALDO</name>
<dbReference type="InterPro" id="IPR036249">
    <property type="entry name" value="Thioredoxin-like_sf"/>
</dbReference>
<dbReference type="PANTHER" id="PTHR13887">
    <property type="entry name" value="GLUTATHIONE S-TRANSFERASE KAPPA"/>
    <property type="match status" value="1"/>
</dbReference>
<keyword evidence="6" id="KW-1015">Disulfide bond</keyword>
<evidence type="ECO:0000256" key="6">
    <source>
        <dbReference type="ARBA" id="ARBA00023157"/>
    </source>
</evidence>
<evidence type="ECO:0000313" key="12">
    <source>
        <dbReference type="Proteomes" id="UP000830542"/>
    </source>
</evidence>
<keyword evidence="4" id="KW-0249">Electron transport</keyword>
<dbReference type="PANTHER" id="PTHR13887:SF14">
    <property type="entry name" value="DISULFIDE BOND FORMATION PROTEIN D"/>
    <property type="match status" value="1"/>
</dbReference>
<accession>A0AAV3SHB2</accession>
<dbReference type="SUPFAM" id="SSF52833">
    <property type="entry name" value="Thioredoxin-like"/>
    <property type="match status" value="1"/>
</dbReference>
<dbReference type="GeneID" id="71761871"/>
<dbReference type="GO" id="GO:0016491">
    <property type="term" value="F:oxidoreductase activity"/>
    <property type="evidence" value="ECO:0007669"/>
    <property type="project" value="UniProtKB-KW"/>
</dbReference>
<gene>
    <name evidence="10" type="ORF">GCM10008985_21270</name>
    <name evidence="11" type="ORF">MUK72_08445</name>
</gene>
<keyword evidence="3" id="KW-0732">Signal</keyword>
<dbReference type="KEGG" id="hdo:MUK72_08445"/>
<evidence type="ECO:0000256" key="5">
    <source>
        <dbReference type="ARBA" id="ARBA00023002"/>
    </source>
</evidence>
<dbReference type="Proteomes" id="UP000830542">
    <property type="component" value="Chromosome"/>
</dbReference>
<evidence type="ECO:0000256" key="1">
    <source>
        <dbReference type="ARBA" id="ARBA00005791"/>
    </source>
</evidence>
<evidence type="ECO:0000259" key="9">
    <source>
        <dbReference type="Pfam" id="PF13462"/>
    </source>
</evidence>
<protein>
    <submittedName>
        <fullName evidence="11">DsbA family protein</fullName>
    </submittedName>
</protein>
<comment type="similarity">
    <text evidence="2">Belongs to the glutaredoxin family.</text>
</comment>
<reference evidence="10" key="3">
    <citation type="submission" date="2023-12" db="EMBL/GenBank/DDBJ databases">
        <authorList>
            <person name="Sun Q."/>
            <person name="Inoue M."/>
        </authorList>
    </citation>
    <scope>NUCLEOTIDE SEQUENCE</scope>
    <source>
        <strain evidence="10">JCM 12289</strain>
    </source>
</reference>
<dbReference type="EMBL" id="CP095005">
    <property type="protein sequence ID" value="UOO93999.1"/>
    <property type="molecule type" value="Genomic_DNA"/>
</dbReference>
<feature type="region of interest" description="Disordered" evidence="8">
    <location>
        <begin position="20"/>
        <end position="60"/>
    </location>
</feature>
<evidence type="ECO:0000313" key="13">
    <source>
        <dbReference type="Proteomes" id="UP001500962"/>
    </source>
</evidence>
<evidence type="ECO:0000256" key="3">
    <source>
        <dbReference type="ARBA" id="ARBA00022729"/>
    </source>
</evidence>
<keyword evidence="5" id="KW-0560">Oxidoreductase</keyword>
<proteinExistence type="inferred from homology"/>
<evidence type="ECO:0000256" key="4">
    <source>
        <dbReference type="ARBA" id="ARBA00022982"/>
    </source>
</evidence>
<feature type="compositionally biased region" description="Polar residues" evidence="8">
    <location>
        <begin position="39"/>
        <end position="52"/>
    </location>
</feature>
<dbReference type="Pfam" id="PF13462">
    <property type="entry name" value="Thioredoxin_4"/>
    <property type="match status" value="1"/>
</dbReference>
<evidence type="ECO:0000313" key="10">
    <source>
        <dbReference type="EMBL" id="GAA0464155.1"/>
    </source>
</evidence>
<dbReference type="EMBL" id="BAAADN010000030">
    <property type="protein sequence ID" value="GAA0464155.1"/>
    <property type="molecule type" value="Genomic_DNA"/>
</dbReference>
<keyword evidence="7" id="KW-0676">Redox-active center</keyword>
<organism evidence="10 13">
    <name type="scientific">Halococcus dombrowskii</name>
    <dbReference type="NCBI Taxonomy" id="179637"/>
    <lineage>
        <taxon>Archaea</taxon>
        <taxon>Methanobacteriati</taxon>
        <taxon>Methanobacteriota</taxon>
        <taxon>Stenosarchaea group</taxon>
        <taxon>Halobacteria</taxon>
        <taxon>Halobacteriales</taxon>
        <taxon>Halococcaceae</taxon>
        <taxon>Halococcus</taxon>
    </lineage>
</organism>
<sequence>MELRRRAFLASAVATSTLAGCLGSGETGSGDTAGRTDETNGNDFDSGATSRNGPTAVAGTAAPALDHPAATALAGQPFRGPAPGTAPGTIIAFEDPSCHNCRRFNEDTLPAIESKLVEPGKVSFVYRNFPHAFAWGEPAMQALEATFARGEEPFWALEGHYFATQEEFSEENVLDRTEEFLAAETVVDASAVVADVEAKKFDGAFQRDADAGDAAGVVSTPTFYLFRDGEFLTEVRGAQSYQVFARALGAE</sequence>
<reference evidence="11" key="2">
    <citation type="submission" date="2022-04" db="EMBL/GenBank/DDBJ databases">
        <title>Sequencing and genomic assembly of Halococcus dombrowskii.</title>
        <authorList>
            <person name="Lim S.W."/>
            <person name="MacLea K.S."/>
        </authorList>
    </citation>
    <scope>NUCLEOTIDE SEQUENCE</scope>
    <source>
        <strain evidence="11">H4</strain>
    </source>
</reference>
<dbReference type="Gene3D" id="3.40.30.10">
    <property type="entry name" value="Glutaredoxin"/>
    <property type="match status" value="1"/>
</dbReference>
<dbReference type="AlphaFoldDB" id="A0AAV3SHB2"/>
<dbReference type="PROSITE" id="PS51257">
    <property type="entry name" value="PROKAR_LIPOPROTEIN"/>
    <property type="match status" value="1"/>
</dbReference>
<evidence type="ECO:0000256" key="7">
    <source>
        <dbReference type="ARBA" id="ARBA00023284"/>
    </source>
</evidence>
<dbReference type="Proteomes" id="UP001500962">
    <property type="component" value="Unassembled WGS sequence"/>
</dbReference>
<feature type="domain" description="Thioredoxin-like fold" evidence="9">
    <location>
        <begin position="86"/>
        <end position="225"/>
    </location>
</feature>
<keyword evidence="12" id="KW-1185">Reference proteome</keyword>
<dbReference type="InterPro" id="IPR012336">
    <property type="entry name" value="Thioredoxin-like_fold"/>
</dbReference>
<evidence type="ECO:0000256" key="2">
    <source>
        <dbReference type="ARBA" id="ARBA00007787"/>
    </source>
</evidence>
<dbReference type="RefSeq" id="WP_244698865.1">
    <property type="nucleotide sequence ID" value="NZ_BAAADN010000030.1"/>
</dbReference>
<keyword evidence="4" id="KW-0813">Transport</keyword>
<comment type="similarity">
    <text evidence="1">Belongs to the thioredoxin family. DsbA subfamily.</text>
</comment>